<reference evidence="2 3" key="1">
    <citation type="journal article" date="2012" name="PLoS Pathog.">
        <title>Diverse lifestyles and strategies of plant pathogenesis encoded in the genomes of eighteen Dothideomycetes fungi.</title>
        <authorList>
            <person name="Ohm R.A."/>
            <person name="Feau N."/>
            <person name="Henrissat B."/>
            <person name="Schoch C.L."/>
            <person name="Horwitz B.A."/>
            <person name="Barry K.W."/>
            <person name="Condon B.J."/>
            <person name="Copeland A.C."/>
            <person name="Dhillon B."/>
            <person name="Glaser F."/>
            <person name="Hesse C.N."/>
            <person name="Kosti I."/>
            <person name="LaButti K."/>
            <person name="Lindquist E.A."/>
            <person name="Lucas S."/>
            <person name="Salamov A.A."/>
            <person name="Bradshaw R.E."/>
            <person name="Ciuffetti L."/>
            <person name="Hamelin R.C."/>
            <person name="Kema G.H.J."/>
            <person name="Lawrence C."/>
            <person name="Scott J.A."/>
            <person name="Spatafora J.W."/>
            <person name="Turgeon B.G."/>
            <person name="de Wit P.J.G.M."/>
            <person name="Zhong S."/>
            <person name="Goodwin S.B."/>
            <person name="Grigoriev I.V."/>
        </authorList>
    </citation>
    <scope>NUCLEOTIDE SEQUENCE [LARGE SCALE GENOMIC DNA]</scope>
    <source>
        <strain evidence="2 3">UAMH 10762</strain>
    </source>
</reference>
<evidence type="ECO:0000259" key="1">
    <source>
        <dbReference type="Pfam" id="PF13649"/>
    </source>
</evidence>
<proteinExistence type="predicted"/>
<evidence type="ECO:0000313" key="2">
    <source>
        <dbReference type="EMBL" id="EMC94874.1"/>
    </source>
</evidence>
<protein>
    <recommendedName>
        <fullName evidence="1">Methyltransferase domain-containing protein</fullName>
    </recommendedName>
</protein>
<dbReference type="SUPFAM" id="SSF53335">
    <property type="entry name" value="S-adenosyl-L-methionine-dependent methyltransferases"/>
    <property type="match status" value="1"/>
</dbReference>
<dbReference type="EMBL" id="KB445558">
    <property type="protein sequence ID" value="EMC94874.1"/>
    <property type="molecule type" value="Genomic_DNA"/>
</dbReference>
<dbReference type="Gene3D" id="3.40.50.150">
    <property type="entry name" value="Vaccinia Virus protein VP39"/>
    <property type="match status" value="1"/>
</dbReference>
<dbReference type="OrthoDB" id="10017101at2759"/>
<accession>M2N719</accession>
<name>M2N719_BAUPA</name>
<dbReference type="CDD" id="cd02440">
    <property type="entry name" value="AdoMet_MTases"/>
    <property type="match status" value="1"/>
</dbReference>
<dbReference type="GeneID" id="19108394"/>
<evidence type="ECO:0000313" key="3">
    <source>
        <dbReference type="Proteomes" id="UP000011761"/>
    </source>
</evidence>
<dbReference type="KEGG" id="bcom:BAUCODRAFT_141127"/>
<sequence length="67" mass="7303">MSGGLIPRHKRLMNHKPFYAPLIKLDKIIDVGCGTGAMTVLLAQNYPAAHVYGNDLALSQARTHDSD</sequence>
<dbReference type="InterPro" id="IPR029063">
    <property type="entry name" value="SAM-dependent_MTases_sf"/>
</dbReference>
<organism evidence="2 3">
    <name type="scientific">Baudoinia panamericana (strain UAMH 10762)</name>
    <name type="common">Angels' share fungus</name>
    <name type="synonym">Baudoinia compniacensis (strain UAMH 10762)</name>
    <dbReference type="NCBI Taxonomy" id="717646"/>
    <lineage>
        <taxon>Eukaryota</taxon>
        <taxon>Fungi</taxon>
        <taxon>Dikarya</taxon>
        <taxon>Ascomycota</taxon>
        <taxon>Pezizomycotina</taxon>
        <taxon>Dothideomycetes</taxon>
        <taxon>Dothideomycetidae</taxon>
        <taxon>Mycosphaerellales</taxon>
        <taxon>Teratosphaeriaceae</taxon>
        <taxon>Baudoinia</taxon>
    </lineage>
</organism>
<keyword evidence="3" id="KW-1185">Reference proteome</keyword>
<dbReference type="Pfam" id="PF13649">
    <property type="entry name" value="Methyltransf_25"/>
    <property type="match status" value="1"/>
</dbReference>
<dbReference type="RefSeq" id="XP_007678532.1">
    <property type="nucleotide sequence ID" value="XM_007680342.1"/>
</dbReference>
<dbReference type="AlphaFoldDB" id="M2N719"/>
<gene>
    <name evidence="2" type="ORF">BAUCODRAFT_141127</name>
</gene>
<dbReference type="Proteomes" id="UP000011761">
    <property type="component" value="Unassembled WGS sequence"/>
</dbReference>
<dbReference type="HOGENOM" id="CLU_2811944_0_0_1"/>
<dbReference type="InterPro" id="IPR041698">
    <property type="entry name" value="Methyltransf_25"/>
</dbReference>
<feature type="domain" description="Methyltransferase" evidence="1">
    <location>
        <begin position="28"/>
        <end position="59"/>
    </location>
</feature>